<keyword evidence="2" id="KW-1185">Reference proteome</keyword>
<accession>A0A4Y2S9W3</accession>
<dbReference type="Proteomes" id="UP000499080">
    <property type="component" value="Unassembled WGS sequence"/>
</dbReference>
<comment type="caution">
    <text evidence="1">The sequence shown here is derived from an EMBL/GenBank/DDBJ whole genome shotgun (WGS) entry which is preliminary data.</text>
</comment>
<protein>
    <submittedName>
        <fullName evidence="1">Uncharacterized protein</fullName>
    </submittedName>
</protein>
<gene>
    <name evidence="1" type="ORF">AVEN_60903_1</name>
</gene>
<dbReference type="OrthoDB" id="10343842at2759"/>
<organism evidence="1 2">
    <name type="scientific">Araneus ventricosus</name>
    <name type="common">Orbweaver spider</name>
    <name type="synonym">Epeira ventricosa</name>
    <dbReference type="NCBI Taxonomy" id="182803"/>
    <lineage>
        <taxon>Eukaryota</taxon>
        <taxon>Metazoa</taxon>
        <taxon>Ecdysozoa</taxon>
        <taxon>Arthropoda</taxon>
        <taxon>Chelicerata</taxon>
        <taxon>Arachnida</taxon>
        <taxon>Araneae</taxon>
        <taxon>Araneomorphae</taxon>
        <taxon>Entelegynae</taxon>
        <taxon>Araneoidea</taxon>
        <taxon>Araneidae</taxon>
        <taxon>Araneus</taxon>
    </lineage>
</organism>
<reference evidence="1 2" key="1">
    <citation type="journal article" date="2019" name="Sci. Rep.">
        <title>Orb-weaving spider Araneus ventricosus genome elucidates the spidroin gene catalogue.</title>
        <authorList>
            <person name="Kono N."/>
            <person name="Nakamura H."/>
            <person name="Ohtoshi R."/>
            <person name="Moran D.A.P."/>
            <person name="Shinohara A."/>
            <person name="Yoshida Y."/>
            <person name="Fujiwara M."/>
            <person name="Mori M."/>
            <person name="Tomita M."/>
            <person name="Arakawa K."/>
        </authorList>
    </citation>
    <scope>NUCLEOTIDE SEQUENCE [LARGE SCALE GENOMIC DNA]</scope>
</reference>
<evidence type="ECO:0000313" key="2">
    <source>
        <dbReference type="Proteomes" id="UP000499080"/>
    </source>
</evidence>
<sequence length="95" mass="11096">MTSQWVSPIEVGFYFSYFFSWIPEPMGNILAHFVPELLAEIENRKSLDLFGRDPNTNQRRDRFLLMVVVLANKHLAIEIGDPGCLVIWGERWPCR</sequence>
<dbReference type="AlphaFoldDB" id="A0A4Y2S9W3"/>
<name>A0A4Y2S9W3_ARAVE</name>
<evidence type="ECO:0000313" key="1">
    <source>
        <dbReference type="EMBL" id="GBN84711.1"/>
    </source>
</evidence>
<dbReference type="EMBL" id="BGPR01020457">
    <property type="protein sequence ID" value="GBN84711.1"/>
    <property type="molecule type" value="Genomic_DNA"/>
</dbReference>
<proteinExistence type="predicted"/>